<dbReference type="GO" id="GO:0005764">
    <property type="term" value="C:lysosome"/>
    <property type="evidence" value="ECO:0007669"/>
    <property type="project" value="TreeGrafter"/>
</dbReference>
<dbReference type="InterPro" id="IPR049162">
    <property type="entry name" value="GH59_C"/>
</dbReference>
<dbReference type="Pfam" id="PF02057">
    <property type="entry name" value="Glyco_hydro_59"/>
    <property type="match status" value="1"/>
</dbReference>
<dbReference type="CDD" id="cd00161">
    <property type="entry name" value="beta-trefoil_Ricin-like"/>
    <property type="match status" value="1"/>
</dbReference>
<dbReference type="PROSITE" id="PS51318">
    <property type="entry name" value="TAT"/>
    <property type="match status" value="1"/>
</dbReference>
<evidence type="ECO:0000256" key="2">
    <source>
        <dbReference type="ARBA" id="ARBA00012657"/>
    </source>
</evidence>
<evidence type="ECO:0000313" key="8">
    <source>
        <dbReference type="EMBL" id="XDQ82523.1"/>
    </source>
</evidence>
<name>A0AB39TTY9_9ACTN</name>
<dbReference type="Gene3D" id="3.20.20.80">
    <property type="entry name" value="Glycosidases"/>
    <property type="match status" value="1"/>
</dbReference>
<evidence type="ECO:0000256" key="6">
    <source>
        <dbReference type="SAM" id="SignalP"/>
    </source>
</evidence>
<dbReference type="InterPro" id="IPR049161">
    <property type="entry name" value="GH59_cat"/>
</dbReference>
<dbReference type="InterPro" id="IPR001286">
    <property type="entry name" value="Glyco_hydro_59"/>
</dbReference>
<dbReference type="Pfam" id="PF21708">
    <property type="entry name" value="Glyco_hydro_59_C"/>
    <property type="match status" value="1"/>
</dbReference>
<dbReference type="SUPFAM" id="SSF51445">
    <property type="entry name" value="(Trans)glycosidases"/>
    <property type="match status" value="1"/>
</dbReference>
<reference evidence="8" key="1">
    <citation type="submission" date="2024-07" db="EMBL/GenBank/DDBJ databases">
        <authorList>
            <person name="Yu S.T."/>
        </authorList>
    </citation>
    <scope>NUCLEOTIDE SEQUENCE</scope>
    <source>
        <strain evidence="8">Y1</strain>
    </source>
</reference>
<proteinExistence type="inferred from homology"/>
<dbReference type="SMART" id="SM00458">
    <property type="entry name" value="RICIN"/>
    <property type="match status" value="1"/>
</dbReference>
<evidence type="ECO:0000256" key="5">
    <source>
        <dbReference type="ARBA" id="ARBA00033098"/>
    </source>
</evidence>
<dbReference type="InterPro" id="IPR013785">
    <property type="entry name" value="Aldolase_TIM"/>
</dbReference>
<evidence type="ECO:0000256" key="1">
    <source>
        <dbReference type="ARBA" id="ARBA00005637"/>
    </source>
</evidence>
<dbReference type="PANTHER" id="PTHR15172">
    <property type="entry name" value="GALACTOCEREBROSIDASE"/>
    <property type="match status" value="1"/>
</dbReference>
<dbReference type="EC" id="3.2.1.46" evidence="2"/>
<dbReference type="PANTHER" id="PTHR15172:SF1">
    <property type="entry name" value="GALACTOCEREBROSIDASE"/>
    <property type="match status" value="1"/>
</dbReference>
<keyword evidence="6" id="KW-0732">Signal</keyword>
<sequence length="821" mass="86188">MTRSPHPLRRGFAAAAALALGFATAVATAATAAPAAVAATTVQTTVTLDGSSPGRAFDGLGAISGGGATSRLLVDYPEPQRSQVLDYLFKPGYGASLQMLKVEIGGDANSSDGPEPSHMRTPTDVNCGRGYEWWLMEQARARNPDITFYGLEWAAPGWLNGGIWSQDNITYLQSWLGCAQSHGLNVGYLGGWNERGYDKTWFENLRTSLDSHGYTGTTLVASDSDDENWSIATDMAADPAFDRAVGVIGLHGTCWHSTPSYTGCPGSSTATGLGKRLWASEDDNDSYGADPAALARNVNREYLDARITSDIKWALVSSWPSNLPYAGAGLMGADQPWSGNYTVGRDIWVMAHTTQFARPGWQYLDSAGGYLSGTGANGDPHSGSYVTLKSGQDYSTVVETTDATAAQTVSFRVTGGLSTGAVHVWDTALNSTDPSQWFVHTQDVTPRSGSYTLTFQPGHVYTLTTTTGQGKGTATPPAAAAMALPYRADLSGYQAGATAKYFHDWAGAFETAPCPAGASTPTCLRQVITQAPIPWHGDMNYTPATFLGDPSWADYQVSTDVDLEQAGTSAELLGRIEHVDHDRSAYHLRIDDTGAWSLVTEDRSGTDTVLASGRYPGAGAGTWHNLALAMQGQTVTASIDHQQVASVADAAHHTGQAGLGVGGFQHVDFANTTVTPLAAPATRSVVSVNSSKCLDVTAASTADGAQVIQWTCGAGKANQQWTLVPVPGSSAVQLVSANSRKCLDVTGASTADGAQVIQWTCGAGKANQQWTPVPVPGGNGVQLVSVNSRKCLDVTGASTADGAEVVQWTCGTGANQRWTVS</sequence>
<dbReference type="RefSeq" id="WP_369184869.1">
    <property type="nucleotide sequence ID" value="NZ_CP163445.1"/>
</dbReference>
<dbReference type="PROSITE" id="PS50231">
    <property type="entry name" value="RICIN_B_LECTIN"/>
    <property type="match status" value="1"/>
</dbReference>
<gene>
    <name evidence="8" type="ORF">AB2U05_30535</name>
</gene>
<feature type="domain" description="Ricin B lectin" evidence="7">
    <location>
        <begin position="679"/>
        <end position="821"/>
    </location>
</feature>
<dbReference type="Gene3D" id="3.20.20.70">
    <property type="entry name" value="Aldolase class I"/>
    <property type="match status" value="1"/>
</dbReference>
<dbReference type="SUPFAM" id="SSF50370">
    <property type="entry name" value="Ricin B-like lectins"/>
    <property type="match status" value="1"/>
</dbReference>
<dbReference type="Pfam" id="PF00652">
    <property type="entry name" value="Ricin_B_lectin"/>
    <property type="match status" value="1"/>
</dbReference>
<dbReference type="PRINTS" id="PR00850">
    <property type="entry name" value="GLHYDRLASE59"/>
</dbReference>
<keyword evidence="3" id="KW-0443">Lipid metabolism</keyword>
<accession>A0AB39TTY9</accession>
<dbReference type="Gene3D" id="2.80.10.50">
    <property type="match status" value="1"/>
</dbReference>
<dbReference type="GO" id="GO:0016020">
    <property type="term" value="C:membrane"/>
    <property type="evidence" value="ECO:0007669"/>
    <property type="project" value="GOC"/>
</dbReference>
<evidence type="ECO:0000256" key="3">
    <source>
        <dbReference type="ARBA" id="ARBA00022919"/>
    </source>
</evidence>
<keyword evidence="3" id="KW-0746">Sphingolipid metabolism</keyword>
<dbReference type="InterPro" id="IPR000772">
    <property type="entry name" value="Ricin_B_lectin"/>
</dbReference>
<comment type="similarity">
    <text evidence="1">Belongs to the glycosyl hydrolase 59 family.</text>
</comment>
<feature type="signal peptide" evidence="6">
    <location>
        <begin position="1"/>
        <end position="29"/>
    </location>
</feature>
<organism evidence="8">
    <name type="scientific">Streptomyces sp. Y1</name>
    <dbReference type="NCBI Taxonomy" id="3238634"/>
    <lineage>
        <taxon>Bacteria</taxon>
        <taxon>Bacillati</taxon>
        <taxon>Actinomycetota</taxon>
        <taxon>Actinomycetes</taxon>
        <taxon>Kitasatosporales</taxon>
        <taxon>Streptomycetaceae</taxon>
        <taxon>Streptomyces</taxon>
    </lineage>
</organism>
<dbReference type="EMBL" id="CP163445">
    <property type="protein sequence ID" value="XDQ82523.1"/>
    <property type="molecule type" value="Genomic_DNA"/>
</dbReference>
<dbReference type="GO" id="GO:0006683">
    <property type="term" value="P:galactosylceramide catabolic process"/>
    <property type="evidence" value="ECO:0007669"/>
    <property type="project" value="InterPro"/>
</dbReference>
<evidence type="ECO:0000256" key="4">
    <source>
        <dbReference type="ARBA" id="ARBA00022963"/>
    </source>
</evidence>
<feature type="chain" id="PRO_5044322630" description="galactosylceramidase" evidence="6">
    <location>
        <begin position="30"/>
        <end position="821"/>
    </location>
</feature>
<dbReference type="InterPro" id="IPR006311">
    <property type="entry name" value="TAT_signal"/>
</dbReference>
<dbReference type="InterPro" id="IPR035992">
    <property type="entry name" value="Ricin_B-like_lectins"/>
</dbReference>
<dbReference type="InterPro" id="IPR017853">
    <property type="entry name" value="GH"/>
</dbReference>
<dbReference type="AlphaFoldDB" id="A0AB39TTY9"/>
<keyword evidence="4" id="KW-0442">Lipid degradation</keyword>
<dbReference type="Gene3D" id="2.60.120.560">
    <property type="entry name" value="Exo-inulinase, domain 1"/>
    <property type="match status" value="1"/>
</dbReference>
<evidence type="ECO:0000259" key="7">
    <source>
        <dbReference type="SMART" id="SM00458"/>
    </source>
</evidence>
<protein>
    <recommendedName>
        <fullName evidence="2">galactosylceramidase</fullName>
        <ecNumber evidence="2">3.2.1.46</ecNumber>
    </recommendedName>
    <alternativeName>
        <fullName evidence="5">Galactosylceramidase</fullName>
    </alternativeName>
</protein>
<dbReference type="GO" id="GO:0004336">
    <property type="term" value="F:galactosylceramidase activity"/>
    <property type="evidence" value="ECO:0007669"/>
    <property type="project" value="UniProtKB-EC"/>
</dbReference>